<dbReference type="PROSITE" id="PS00212">
    <property type="entry name" value="ALBUMIN_1"/>
    <property type="match status" value="1"/>
</dbReference>
<dbReference type="PANTHER" id="PTHR11385">
    <property type="entry name" value="SERUM ALBUMIN-RELATED"/>
    <property type="match status" value="1"/>
</dbReference>
<dbReference type="PRINTS" id="PR00803">
    <property type="entry name" value="AFETOPROTEIN"/>
</dbReference>
<dbReference type="Proteomes" id="UP001652662">
    <property type="component" value="Chromosome 3"/>
</dbReference>
<proteinExistence type="predicted"/>
<dbReference type="InterPro" id="IPR020858">
    <property type="entry name" value="Serum_albumin-like"/>
</dbReference>
<dbReference type="SMART" id="SM00103">
    <property type="entry name" value="ALBUMIN"/>
    <property type="match status" value="3"/>
</dbReference>
<keyword evidence="2" id="KW-0964">Secreted</keyword>
<dbReference type="InterPro" id="IPR021177">
    <property type="entry name" value="Serum_albumin/AFP/Afamin"/>
</dbReference>
<sequence>MKTVRLISFLIFFSYIKCQTLQRILLDGAMQNIKSQNNLEENLRDITSIMVAQFLQKSTYEEVQTVVKELVDLTEKCKSLQPRESSSECFHQLMTTFLENICKNQGMADKHMFSDCCNVNNTERQKCFLLYKKDDAGYSDMFQIPNPEQICEMDKENRMPVKERYIYEISRKHPFLYGPTILTTSACYETAIQSCCREENKTQCLQMKLEPIRKYIRKISLRHHHLCEIRTKFNHKVAKAVELVLLTKKQPKANFSEIAKLTVDTNNLHQTCCGGNAVACVLGRSQLVNYTCSKQALLSSKITSCCELPMPFRGECIINSENDGKPDLSPLPLSRFTEDQFVCKQFTDKQDDFLEEFLYEYSRRHPELAVPVILRVDTVYQNLLGKCCKLENPLECHSHGKQMFQRVVHESHEHVKNHCDLRQKLGDSNFHDSLIVLYTKKAPQLSAQELVMFTKNMAAAATKCCPLSDEQQFICMEDSVKLILGALCRRHEAKPINAGVGHCCDDSSAFRKPCFDDLQIDETYISPPLSCGQVISLKEDLCKAQEEEFQTEKQNNLVKQKLHATQMQFQSIIVDFTQLVEMCCQAEKNEKCFQEESWLLAPHIQHLPNVLLLTSYPLPPSSEYVSLRRKREHFCSVPDTVLRER</sequence>
<feature type="signal peptide" evidence="6">
    <location>
        <begin position="1"/>
        <end position="18"/>
    </location>
</feature>
<gene>
    <name evidence="9" type="primary">LOC103555080</name>
</gene>
<evidence type="ECO:0000259" key="7">
    <source>
        <dbReference type="PROSITE" id="PS51438"/>
    </source>
</evidence>
<dbReference type="SUPFAM" id="SSF48552">
    <property type="entry name" value="Serum albumin-like"/>
    <property type="match status" value="3"/>
</dbReference>
<feature type="domain" description="Albumin" evidence="7">
    <location>
        <begin position="214"/>
        <end position="406"/>
    </location>
</feature>
<evidence type="ECO:0000256" key="6">
    <source>
        <dbReference type="SAM" id="SignalP"/>
    </source>
</evidence>
<evidence type="ECO:0000256" key="1">
    <source>
        <dbReference type="ARBA" id="ARBA00004613"/>
    </source>
</evidence>
<reference evidence="9" key="1">
    <citation type="submission" date="2025-08" db="UniProtKB">
        <authorList>
            <consortium name="RefSeq"/>
        </authorList>
    </citation>
    <scope>IDENTIFICATION</scope>
    <source>
        <tissue evidence="9">Blood</tissue>
    </source>
</reference>
<evidence type="ECO:0000256" key="3">
    <source>
        <dbReference type="ARBA" id="ARBA00022729"/>
    </source>
</evidence>
<keyword evidence="8" id="KW-1185">Reference proteome</keyword>
<keyword evidence="3 6" id="KW-0732">Signal</keyword>
<dbReference type="PRINTS" id="PR00802">
    <property type="entry name" value="SERUMALBUMIN"/>
</dbReference>
<comment type="subcellular location">
    <subcellularLocation>
        <location evidence="1">Secreted</location>
    </subcellularLocation>
</comment>
<organism evidence="8 9">
    <name type="scientific">Equus przewalskii</name>
    <name type="common">Przewalski's horse</name>
    <name type="synonym">Equus caballus przewalskii</name>
    <dbReference type="NCBI Taxonomy" id="9798"/>
    <lineage>
        <taxon>Eukaryota</taxon>
        <taxon>Metazoa</taxon>
        <taxon>Chordata</taxon>
        <taxon>Craniata</taxon>
        <taxon>Vertebrata</taxon>
        <taxon>Euteleostomi</taxon>
        <taxon>Mammalia</taxon>
        <taxon>Eutheria</taxon>
        <taxon>Laurasiatheria</taxon>
        <taxon>Perissodactyla</taxon>
        <taxon>Equidae</taxon>
        <taxon>Equus</taxon>
    </lineage>
</organism>
<keyword evidence="5" id="KW-1015">Disulfide bond</keyword>
<dbReference type="Pfam" id="PF00273">
    <property type="entry name" value="Serum_albumin"/>
    <property type="match status" value="3"/>
</dbReference>
<dbReference type="RefSeq" id="XP_070470758.1">
    <property type="nucleotide sequence ID" value="XM_070614657.1"/>
</dbReference>
<evidence type="ECO:0000313" key="9">
    <source>
        <dbReference type="RefSeq" id="XP_070470758.1"/>
    </source>
</evidence>
<feature type="domain" description="Albumin" evidence="7">
    <location>
        <begin position="22"/>
        <end position="213"/>
    </location>
</feature>
<name>A0ABM4P0P7_EQUPR</name>
<dbReference type="Gene3D" id="1.10.246.10">
    <property type="match status" value="6"/>
</dbReference>
<keyword evidence="4" id="KW-0677">Repeat</keyword>
<dbReference type="PROSITE" id="PS51438">
    <property type="entry name" value="ALBUMIN_2"/>
    <property type="match status" value="3"/>
</dbReference>
<feature type="domain" description="Albumin" evidence="7">
    <location>
        <begin position="407"/>
        <end position="601"/>
    </location>
</feature>
<protein>
    <submittedName>
        <fullName evidence="9">Alpha-fetoprotein-like isoform X1</fullName>
    </submittedName>
</protein>
<dbReference type="InterPro" id="IPR020857">
    <property type="entry name" value="Serum_albumin_CS"/>
</dbReference>
<evidence type="ECO:0000256" key="5">
    <source>
        <dbReference type="ARBA" id="ARBA00023157"/>
    </source>
</evidence>
<dbReference type="GeneID" id="103555080"/>
<dbReference type="InterPro" id="IPR014760">
    <property type="entry name" value="Serum_albumin_N"/>
</dbReference>
<evidence type="ECO:0000256" key="2">
    <source>
        <dbReference type="ARBA" id="ARBA00022525"/>
    </source>
</evidence>
<dbReference type="PANTHER" id="PTHR11385:SF12">
    <property type="entry name" value="ALBUMIN SUPERFAMILY MEMBER 1"/>
    <property type="match status" value="1"/>
</dbReference>
<feature type="chain" id="PRO_5046922256" evidence="6">
    <location>
        <begin position="19"/>
        <end position="645"/>
    </location>
</feature>
<evidence type="ECO:0000256" key="4">
    <source>
        <dbReference type="ARBA" id="ARBA00022737"/>
    </source>
</evidence>
<dbReference type="InterPro" id="IPR000264">
    <property type="entry name" value="ALB/AFP/VDB"/>
</dbReference>
<evidence type="ECO:0000313" key="8">
    <source>
        <dbReference type="Proteomes" id="UP001652662"/>
    </source>
</evidence>
<accession>A0ABM4P0P7</accession>